<accession>A0ACC2FZ67</accession>
<keyword evidence="2" id="KW-1185">Reference proteome</keyword>
<sequence length="110" mass="12198">MYTIHITLEFHLAARLYISQPPRPCSLSNLTISISSGQRLSASLPANEGMTARRIGGRRLWSIRGPLRRAPTRLAVYDLTWQAGRSLTGDISVHHVLLSECRADTGPMET</sequence>
<gene>
    <name evidence="1" type="ORF">DPEC_G00238280</name>
</gene>
<name>A0ACC2FZ67_DALPE</name>
<dbReference type="EMBL" id="CM055747">
    <property type="protein sequence ID" value="KAJ7996558.1"/>
    <property type="molecule type" value="Genomic_DNA"/>
</dbReference>
<dbReference type="Proteomes" id="UP001157502">
    <property type="component" value="Chromosome 20"/>
</dbReference>
<evidence type="ECO:0000313" key="1">
    <source>
        <dbReference type="EMBL" id="KAJ7996558.1"/>
    </source>
</evidence>
<comment type="caution">
    <text evidence="1">The sequence shown here is derived from an EMBL/GenBank/DDBJ whole genome shotgun (WGS) entry which is preliminary data.</text>
</comment>
<evidence type="ECO:0000313" key="2">
    <source>
        <dbReference type="Proteomes" id="UP001157502"/>
    </source>
</evidence>
<organism evidence="1 2">
    <name type="scientific">Dallia pectoralis</name>
    <name type="common">Alaska blackfish</name>
    <dbReference type="NCBI Taxonomy" id="75939"/>
    <lineage>
        <taxon>Eukaryota</taxon>
        <taxon>Metazoa</taxon>
        <taxon>Chordata</taxon>
        <taxon>Craniata</taxon>
        <taxon>Vertebrata</taxon>
        <taxon>Euteleostomi</taxon>
        <taxon>Actinopterygii</taxon>
        <taxon>Neopterygii</taxon>
        <taxon>Teleostei</taxon>
        <taxon>Protacanthopterygii</taxon>
        <taxon>Esociformes</taxon>
        <taxon>Umbridae</taxon>
        <taxon>Dallia</taxon>
    </lineage>
</organism>
<reference evidence="1" key="1">
    <citation type="submission" date="2021-05" db="EMBL/GenBank/DDBJ databases">
        <authorList>
            <person name="Pan Q."/>
            <person name="Jouanno E."/>
            <person name="Zahm M."/>
            <person name="Klopp C."/>
            <person name="Cabau C."/>
            <person name="Louis A."/>
            <person name="Berthelot C."/>
            <person name="Parey E."/>
            <person name="Roest Crollius H."/>
            <person name="Montfort J."/>
            <person name="Robinson-Rechavi M."/>
            <person name="Bouchez O."/>
            <person name="Lampietro C."/>
            <person name="Lopez Roques C."/>
            <person name="Donnadieu C."/>
            <person name="Postlethwait J."/>
            <person name="Bobe J."/>
            <person name="Dillon D."/>
            <person name="Chandos A."/>
            <person name="von Hippel F."/>
            <person name="Guiguen Y."/>
        </authorList>
    </citation>
    <scope>NUCLEOTIDE SEQUENCE</scope>
    <source>
        <strain evidence="1">YG-Jan2019</strain>
    </source>
</reference>
<proteinExistence type="predicted"/>
<protein>
    <submittedName>
        <fullName evidence="1">Uncharacterized protein</fullName>
    </submittedName>
</protein>